<dbReference type="GeneID" id="20201720"/>
<sequence length="258" mass="29732">MSTRYSCTKCIKVVPNKELLICSCCKSCVHNKCEINDDILKVLKNSKGSKWFFNRCFDLSLDIGSFAKSIDNTKSEIITQLNELNEINKKIKFDIDSLKVNVDRSESRLDQLDHFDTVVLDELKTCKNESKETFSSVVSRESSANFDVIKSEVKSLQRVLEEANEIKERETNLLMFRLLESVDDSANVLKILNHLAGDVFEKNVIKVVRLGRKQENVDSLDKDKAKAMEKEEINQNFLYRVRGPVGRWKIVKLSRKQM</sequence>
<dbReference type="HOGENOM" id="CLU_000680_29_0_1"/>
<dbReference type="PANTHER" id="PTHR37445">
    <property type="entry name" value="PROTEIN CBG24663"/>
    <property type="match status" value="1"/>
</dbReference>
<reference evidence="3" key="3">
    <citation type="submission" date="2015-06" db="UniProtKB">
        <authorList>
            <consortium name="EnsemblMetazoa"/>
        </authorList>
    </citation>
    <scope>IDENTIFICATION</scope>
</reference>
<dbReference type="OrthoDB" id="6048664at2759"/>
<dbReference type="InParanoid" id="T1EYS0"/>
<evidence type="ECO:0000256" key="1">
    <source>
        <dbReference type="SAM" id="Coils"/>
    </source>
</evidence>
<accession>T1EYS0</accession>
<proteinExistence type="predicted"/>
<dbReference type="AlphaFoldDB" id="T1EYS0"/>
<protein>
    <submittedName>
        <fullName evidence="2 3">Uncharacterized protein</fullName>
    </submittedName>
</protein>
<feature type="coiled-coil region" evidence="1">
    <location>
        <begin position="146"/>
        <end position="173"/>
    </location>
</feature>
<dbReference type="CTD" id="20201720"/>
<dbReference type="PANTHER" id="PTHR37445:SF3">
    <property type="entry name" value="ZINC FINGER PHD-TYPE DOMAIN-CONTAINING PROTEIN"/>
    <property type="match status" value="1"/>
</dbReference>
<organism evidence="3 4">
    <name type="scientific">Helobdella robusta</name>
    <name type="common">Californian leech</name>
    <dbReference type="NCBI Taxonomy" id="6412"/>
    <lineage>
        <taxon>Eukaryota</taxon>
        <taxon>Metazoa</taxon>
        <taxon>Spiralia</taxon>
        <taxon>Lophotrochozoa</taxon>
        <taxon>Annelida</taxon>
        <taxon>Clitellata</taxon>
        <taxon>Hirudinea</taxon>
        <taxon>Rhynchobdellida</taxon>
        <taxon>Glossiphoniidae</taxon>
        <taxon>Helobdella</taxon>
    </lineage>
</organism>
<gene>
    <name evidence="3" type="primary">20201720</name>
    <name evidence="2" type="ORF">HELRODRAFT_166935</name>
</gene>
<keyword evidence="1" id="KW-0175">Coiled coil</keyword>
<reference evidence="4" key="1">
    <citation type="submission" date="2012-12" db="EMBL/GenBank/DDBJ databases">
        <authorList>
            <person name="Hellsten U."/>
            <person name="Grimwood J."/>
            <person name="Chapman J.A."/>
            <person name="Shapiro H."/>
            <person name="Aerts A."/>
            <person name="Otillar R.P."/>
            <person name="Terry A.Y."/>
            <person name="Boore J.L."/>
            <person name="Simakov O."/>
            <person name="Marletaz F."/>
            <person name="Cho S.-J."/>
            <person name="Edsinger-Gonzales E."/>
            <person name="Havlak P."/>
            <person name="Kuo D.-H."/>
            <person name="Larsson T."/>
            <person name="Lv J."/>
            <person name="Arendt D."/>
            <person name="Savage R."/>
            <person name="Osoegawa K."/>
            <person name="de Jong P."/>
            <person name="Lindberg D.R."/>
            <person name="Seaver E.C."/>
            <person name="Weisblat D.A."/>
            <person name="Putnam N.H."/>
            <person name="Grigoriev I.V."/>
            <person name="Rokhsar D.S."/>
        </authorList>
    </citation>
    <scope>NUCLEOTIDE SEQUENCE</scope>
</reference>
<reference evidence="2 4" key="2">
    <citation type="journal article" date="2013" name="Nature">
        <title>Insights into bilaterian evolution from three spiralian genomes.</title>
        <authorList>
            <person name="Simakov O."/>
            <person name="Marletaz F."/>
            <person name="Cho S.J."/>
            <person name="Edsinger-Gonzales E."/>
            <person name="Havlak P."/>
            <person name="Hellsten U."/>
            <person name="Kuo D.H."/>
            <person name="Larsson T."/>
            <person name="Lv J."/>
            <person name="Arendt D."/>
            <person name="Savage R."/>
            <person name="Osoegawa K."/>
            <person name="de Jong P."/>
            <person name="Grimwood J."/>
            <person name="Chapman J.A."/>
            <person name="Shapiro H."/>
            <person name="Aerts A."/>
            <person name="Otillar R.P."/>
            <person name="Terry A.Y."/>
            <person name="Boore J.L."/>
            <person name="Grigoriev I.V."/>
            <person name="Lindberg D.R."/>
            <person name="Seaver E.C."/>
            <person name="Weisblat D.A."/>
            <person name="Putnam N.H."/>
            <person name="Rokhsar D.S."/>
        </authorList>
    </citation>
    <scope>NUCLEOTIDE SEQUENCE</scope>
</reference>
<dbReference type="EMBL" id="KB095812">
    <property type="protein sequence ID" value="ESO11860.1"/>
    <property type="molecule type" value="Genomic_DNA"/>
</dbReference>
<dbReference type="Proteomes" id="UP000015101">
    <property type="component" value="Unassembled WGS sequence"/>
</dbReference>
<dbReference type="KEGG" id="hro:HELRODRAFT_166935"/>
<dbReference type="EMBL" id="AMQM01002606">
    <property type="status" value="NOT_ANNOTATED_CDS"/>
    <property type="molecule type" value="Genomic_DNA"/>
</dbReference>
<evidence type="ECO:0000313" key="3">
    <source>
        <dbReference type="EnsemblMetazoa" id="HelroP166935"/>
    </source>
</evidence>
<keyword evidence="4" id="KW-1185">Reference proteome</keyword>
<name>T1EYS0_HELRO</name>
<evidence type="ECO:0000313" key="4">
    <source>
        <dbReference type="Proteomes" id="UP000015101"/>
    </source>
</evidence>
<dbReference type="EnsemblMetazoa" id="HelroT166935">
    <property type="protein sequence ID" value="HelroP166935"/>
    <property type="gene ID" value="HelroG166935"/>
</dbReference>
<evidence type="ECO:0000313" key="2">
    <source>
        <dbReference type="EMBL" id="ESO11860.1"/>
    </source>
</evidence>
<dbReference type="RefSeq" id="XP_009010348.1">
    <property type="nucleotide sequence ID" value="XM_009012100.1"/>
</dbReference>